<dbReference type="EMBL" id="JAUSSU010000001">
    <property type="protein sequence ID" value="MDQ0110636.1"/>
    <property type="molecule type" value="Genomic_DNA"/>
</dbReference>
<protein>
    <submittedName>
        <fullName evidence="1">Uncharacterized protein</fullName>
    </submittedName>
</protein>
<sequence>MGTFKIHRYIVADVSNPSANKGIYVPMFRDLTQKYSSTDGLAAYVEVSFKINISNISDDAFSGAFPTYFVGPGSIAGPQVDRYGLSVRPEFVRLDKFIKKNVEIRLWLQTSLKKTTDGWKLIYLDTNDGSKAAMLLDNED</sequence>
<organism evidence="1 2">
    <name type="scientific">Paenibacillus harenae</name>
    <dbReference type="NCBI Taxonomy" id="306543"/>
    <lineage>
        <taxon>Bacteria</taxon>
        <taxon>Bacillati</taxon>
        <taxon>Bacillota</taxon>
        <taxon>Bacilli</taxon>
        <taxon>Bacillales</taxon>
        <taxon>Paenibacillaceae</taxon>
        <taxon>Paenibacillus</taxon>
    </lineage>
</organism>
<name>A0ABT9TUU5_PAEHA</name>
<comment type="caution">
    <text evidence="1">The sequence shown here is derived from an EMBL/GenBank/DDBJ whole genome shotgun (WGS) entry which is preliminary data.</text>
</comment>
<dbReference type="Proteomes" id="UP001229346">
    <property type="component" value="Unassembled WGS sequence"/>
</dbReference>
<evidence type="ECO:0000313" key="1">
    <source>
        <dbReference type="EMBL" id="MDQ0110636.1"/>
    </source>
</evidence>
<keyword evidence="2" id="KW-1185">Reference proteome</keyword>
<accession>A0ABT9TUU5</accession>
<reference evidence="1 2" key="1">
    <citation type="submission" date="2023-07" db="EMBL/GenBank/DDBJ databases">
        <title>Sorghum-associated microbial communities from plants grown in Nebraska, USA.</title>
        <authorList>
            <person name="Schachtman D."/>
        </authorList>
    </citation>
    <scope>NUCLEOTIDE SEQUENCE [LARGE SCALE GENOMIC DNA]</scope>
    <source>
        <strain evidence="1 2">CC482</strain>
    </source>
</reference>
<proteinExistence type="predicted"/>
<dbReference type="RefSeq" id="WP_307199892.1">
    <property type="nucleotide sequence ID" value="NZ_JAUSSU010000001.1"/>
</dbReference>
<evidence type="ECO:0000313" key="2">
    <source>
        <dbReference type="Proteomes" id="UP001229346"/>
    </source>
</evidence>
<gene>
    <name evidence="1" type="ORF">J2T15_000052</name>
</gene>